<dbReference type="InterPro" id="IPR051783">
    <property type="entry name" value="NAD(P)-dependent_oxidoreduct"/>
</dbReference>
<dbReference type="PANTHER" id="PTHR48079">
    <property type="entry name" value="PROTEIN YEEZ"/>
    <property type="match status" value="1"/>
</dbReference>
<proteinExistence type="predicted"/>
<gene>
    <name evidence="2" type="ORF">SSA02_17650</name>
</gene>
<sequence>MRIFLTGANGFIGARLVSELIGAGHRVLGLTRSDAGAEKLRAAGAEEHRGDLGALRTLRQGAEKCDGVIHTAFDHDFTRYAVNCAQDERAIAALGEVLRGSDRPFVITSTTLFGEAVPGRRADEDVFNPEHPNPRALSEIAAMTMIERGMSVSLLRLSQIHDTCRQGLVSFLIRLAQQKGCSAYIEGMPRRWSAAHVSDTTRLYRLALEKGAVGARYHATSEEGVCVRAIAEAIGKRLNLPVMALPRSEAIAHFGWLYGFVSKDMLASSDKTRQRLAWSPDGPGLLDDISRLATGPA</sequence>
<accession>A0A511BR77</accession>
<reference evidence="2 3" key="1">
    <citation type="submission" date="2019-07" db="EMBL/GenBank/DDBJ databases">
        <title>Whole genome shotgun sequence of Swaminathania salitolerans NBRC 104436.</title>
        <authorList>
            <person name="Hosoyama A."/>
            <person name="Uohara A."/>
            <person name="Ohji S."/>
            <person name="Ichikawa N."/>
        </authorList>
    </citation>
    <scope>NUCLEOTIDE SEQUENCE [LARGE SCALE GENOMIC DNA]</scope>
    <source>
        <strain evidence="2 3">NBRC 104436</strain>
    </source>
</reference>
<dbReference type="InterPro" id="IPR036291">
    <property type="entry name" value="NAD(P)-bd_dom_sf"/>
</dbReference>
<evidence type="ECO:0000313" key="3">
    <source>
        <dbReference type="Proteomes" id="UP000321405"/>
    </source>
</evidence>
<evidence type="ECO:0000313" key="2">
    <source>
        <dbReference type="EMBL" id="GEL02602.1"/>
    </source>
</evidence>
<dbReference type="EMBL" id="BJVC01000003">
    <property type="protein sequence ID" value="GEL02602.1"/>
    <property type="molecule type" value="Genomic_DNA"/>
</dbReference>
<feature type="domain" description="NAD-dependent epimerase/dehydratase" evidence="1">
    <location>
        <begin position="3"/>
        <end position="211"/>
    </location>
</feature>
<name>A0A511BR77_9PROT</name>
<dbReference type="Gene3D" id="3.40.50.720">
    <property type="entry name" value="NAD(P)-binding Rossmann-like Domain"/>
    <property type="match status" value="1"/>
</dbReference>
<comment type="caution">
    <text evidence="2">The sequence shown here is derived from an EMBL/GenBank/DDBJ whole genome shotgun (WGS) entry which is preliminary data.</text>
</comment>
<dbReference type="PANTHER" id="PTHR48079:SF9">
    <property type="entry name" value="PUTATIVE-RELATED"/>
    <property type="match status" value="1"/>
</dbReference>
<organism evidence="2 3">
    <name type="scientific">Swaminathania salitolerans</name>
    <dbReference type="NCBI Taxonomy" id="182838"/>
    <lineage>
        <taxon>Bacteria</taxon>
        <taxon>Pseudomonadati</taxon>
        <taxon>Pseudomonadota</taxon>
        <taxon>Alphaproteobacteria</taxon>
        <taxon>Acetobacterales</taxon>
        <taxon>Acetobacteraceae</taxon>
        <taxon>Swaminathania</taxon>
    </lineage>
</organism>
<dbReference type="InterPro" id="IPR001509">
    <property type="entry name" value="Epimerase_deHydtase"/>
</dbReference>
<evidence type="ECO:0000259" key="1">
    <source>
        <dbReference type="Pfam" id="PF01370"/>
    </source>
</evidence>
<dbReference type="GO" id="GO:0004029">
    <property type="term" value="F:aldehyde dehydrogenase (NAD+) activity"/>
    <property type="evidence" value="ECO:0007669"/>
    <property type="project" value="TreeGrafter"/>
</dbReference>
<dbReference type="CDD" id="cd05262">
    <property type="entry name" value="SDR_a7"/>
    <property type="match status" value="1"/>
</dbReference>
<dbReference type="OrthoDB" id="9787292at2"/>
<dbReference type="RefSeq" id="WP_147093659.1">
    <property type="nucleotide sequence ID" value="NZ_BJVC01000003.1"/>
</dbReference>
<protein>
    <submittedName>
        <fullName evidence="2">NAD-dependent dehydratase</fullName>
    </submittedName>
</protein>
<dbReference type="AlphaFoldDB" id="A0A511BR77"/>
<keyword evidence="3" id="KW-1185">Reference proteome</keyword>
<dbReference type="GO" id="GO:0005737">
    <property type="term" value="C:cytoplasm"/>
    <property type="evidence" value="ECO:0007669"/>
    <property type="project" value="TreeGrafter"/>
</dbReference>
<dbReference type="Proteomes" id="UP000321405">
    <property type="component" value="Unassembled WGS sequence"/>
</dbReference>
<dbReference type="Pfam" id="PF01370">
    <property type="entry name" value="Epimerase"/>
    <property type="match status" value="1"/>
</dbReference>
<dbReference type="SUPFAM" id="SSF51735">
    <property type="entry name" value="NAD(P)-binding Rossmann-fold domains"/>
    <property type="match status" value="1"/>
</dbReference>